<dbReference type="GO" id="GO:0003677">
    <property type="term" value="F:DNA binding"/>
    <property type="evidence" value="ECO:0007669"/>
    <property type="project" value="UniProtKB-KW"/>
</dbReference>
<evidence type="ECO:0000313" key="3">
    <source>
        <dbReference type="Proteomes" id="UP000199584"/>
    </source>
</evidence>
<dbReference type="PANTHER" id="PTHR33677">
    <property type="entry name" value="TRANSCRIPTIONAL REPRESSOR FRMR-RELATED"/>
    <property type="match status" value="1"/>
</dbReference>
<dbReference type="GO" id="GO:0045892">
    <property type="term" value="P:negative regulation of DNA-templated transcription"/>
    <property type="evidence" value="ECO:0007669"/>
    <property type="project" value="UniProtKB-ARBA"/>
</dbReference>
<dbReference type="GO" id="GO:0046872">
    <property type="term" value="F:metal ion binding"/>
    <property type="evidence" value="ECO:0007669"/>
    <property type="project" value="InterPro"/>
</dbReference>
<dbReference type="InterPro" id="IPR003735">
    <property type="entry name" value="Metal_Tscrpt_repr"/>
</dbReference>
<evidence type="ECO:0000256" key="1">
    <source>
        <dbReference type="SAM" id="MobiDB-lite"/>
    </source>
</evidence>
<dbReference type="AlphaFoldDB" id="A0A1I6DYV3"/>
<dbReference type="RefSeq" id="WP_245779769.1">
    <property type="nucleotide sequence ID" value="NZ_FOYM01000021.1"/>
</dbReference>
<dbReference type="Proteomes" id="UP000199584">
    <property type="component" value="Unassembled WGS sequence"/>
</dbReference>
<protein>
    <submittedName>
        <fullName evidence="2">DNA-binding transcriptional regulator, FrmR family</fullName>
    </submittedName>
</protein>
<dbReference type="Gene3D" id="1.20.58.1000">
    <property type="entry name" value="Metal-sensitive repressor, helix protomer"/>
    <property type="match status" value="1"/>
</dbReference>
<dbReference type="PANTHER" id="PTHR33677:SF5">
    <property type="entry name" value="TRANSCRIPTIONAL REPRESSOR FRMR"/>
    <property type="match status" value="1"/>
</dbReference>
<accession>A0A1I6DYV3</accession>
<name>A0A1I6DYV3_9FIRM</name>
<organism evidence="2 3">
    <name type="scientific">Desulfoscipio geothermicus DSM 3669</name>
    <dbReference type="NCBI Taxonomy" id="1121426"/>
    <lineage>
        <taxon>Bacteria</taxon>
        <taxon>Bacillati</taxon>
        <taxon>Bacillota</taxon>
        <taxon>Clostridia</taxon>
        <taxon>Eubacteriales</taxon>
        <taxon>Desulfallaceae</taxon>
        <taxon>Desulfoscipio</taxon>
    </lineage>
</organism>
<dbReference type="STRING" id="39060.SAMN05660706_12146"/>
<dbReference type="CDD" id="cd10148">
    <property type="entry name" value="CsoR-like_DUF156"/>
    <property type="match status" value="1"/>
</dbReference>
<evidence type="ECO:0000313" key="2">
    <source>
        <dbReference type="EMBL" id="SFR10606.1"/>
    </source>
</evidence>
<dbReference type="EMBL" id="FOYM01000021">
    <property type="protein sequence ID" value="SFR10606.1"/>
    <property type="molecule type" value="Genomic_DNA"/>
</dbReference>
<reference evidence="3" key="1">
    <citation type="submission" date="2016-10" db="EMBL/GenBank/DDBJ databases">
        <authorList>
            <person name="Varghese N."/>
            <person name="Submissions S."/>
        </authorList>
    </citation>
    <scope>NUCLEOTIDE SEQUENCE [LARGE SCALE GENOMIC DNA]</scope>
    <source>
        <strain evidence="3">DSM 3669</strain>
    </source>
</reference>
<sequence length="117" mass="13207">MATLSNDGSDRHGAINEDNREARQHIPLERDPATMKEMMSRLKKIEGQVRGVQKMVQDCRDCGDIVIQLAAIKAAVNRVGITMLACHLADQIKNDQREGRNIKESLQEFIAIFKKFS</sequence>
<proteinExistence type="predicted"/>
<feature type="compositionally biased region" description="Basic and acidic residues" evidence="1">
    <location>
        <begin position="8"/>
        <end position="30"/>
    </location>
</feature>
<gene>
    <name evidence="2" type="ORF">SAMN05660706_12146</name>
</gene>
<dbReference type="InterPro" id="IPR038390">
    <property type="entry name" value="Metal_Tscrpt_repr_sf"/>
</dbReference>
<keyword evidence="3" id="KW-1185">Reference proteome</keyword>
<dbReference type="Pfam" id="PF02583">
    <property type="entry name" value="Trns_repr_metal"/>
    <property type="match status" value="1"/>
</dbReference>
<keyword evidence="2" id="KW-0238">DNA-binding</keyword>
<feature type="region of interest" description="Disordered" evidence="1">
    <location>
        <begin position="1"/>
        <end position="30"/>
    </location>
</feature>